<organism evidence="1 2">
    <name type="scientific">Culter alburnus</name>
    <name type="common">Topmouth culter</name>
    <dbReference type="NCBI Taxonomy" id="194366"/>
    <lineage>
        <taxon>Eukaryota</taxon>
        <taxon>Metazoa</taxon>
        <taxon>Chordata</taxon>
        <taxon>Craniata</taxon>
        <taxon>Vertebrata</taxon>
        <taxon>Euteleostomi</taxon>
        <taxon>Actinopterygii</taxon>
        <taxon>Neopterygii</taxon>
        <taxon>Teleostei</taxon>
        <taxon>Ostariophysi</taxon>
        <taxon>Cypriniformes</taxon>
        <taxon>Xenocyprididae</taxon>
        <taxon>Xenocypridinae</taxon>
        <taxon>Culter</taxon>
    </lineage>
</organism>
<protein>
    <submittedName>
        <fullName evidence="1">Uncharacterized protein</fullName>
    </submittedName>
</protein>
<feature type="non-terminal residue" evidence="1">
    <location>
        <position position="1"/>
    </location>
</feature>
<proteinExistence type="predicted"/>
<dbReference type="Proteomes" id="UP001479290">
    <property type="component" value="Unassembled WGS sequence"/>
</dbReference>
<evidence type="ECO:0000313" key="2">
    <source>
        <dbReference type="Proteomes" id="UP001479290"/>
    </source>
</evidence>
<accession>A0AAW1ZE60</accession>
<dbReference type="AlphaFoldDB" id="A0AAW1ZE60"/>
<name>A0AAW1ZE60_CULAL</name>
<comment type="caution">
    <text evidence="1">The sequence shown here is derived from an EMBL/GenBank/DDBJ whole genome shotgun (WGS) entry which is preliminary data.</text>
</comment>
<sequence>TSLRTPSKHISMLHACVCYLTFRHLSLLIPLLPCGVQPLPNLASPVLTVSMETYSLVAGYSEGKELVL</sequence>
<dbReference type="EMBL" id="JAWDJR010000018">
    <property type="protein sequence ID" value="KAK9958342.1"/>
    <property type="molecule type" value="Genomic_DNA"/>
</dbReference>
<feature type="non-terminal residue" evidence="1">
    <location>
        <position position="68"/>
    </location>
</feature>
<reference evidence="1 2" key="1">
    <citation type="submission" date="2024-05" db="EMBL/GenBank/DDBJ databases">
        <title>A high-quality chromosomal-level genome assembly of Topmouth culter (Culter alburnus).</title>
        <authorList>
            <person name="Zhao H."/>
        </authorList>
    </citation>
    <scope>NUCLEOTIDE SEQUENCE [LARGE SCALE GENOMIC DNA]</scope>
    <source>
        <strain evidence="1">CATC2023</strain>
        <tissue evidence="1">Muscle</tissue>
    </source>
</reference>
<evidence type="ECO:0000313" key="1">
    <source>
        <dbReference type="EMBL" id="KAK9958342.1"/>
    </source>
</evidence>
<keyword evidence="2" id="KW-1185">Reference proteome</keyword>
<gene>
    <name evidence="1" type="ORF">ABG768_010469</name>
</gene>